<protein>
    <submittedName>
        <fullName evidence="1">Uncharacterized protein</fullName>
    </submittedName>
</protein>
<evidence type="ECO:0000313" key="1">
    <source>
        <dbReference type="EMBL" id="KXZ42999.1"/>
    </source>
</evidence>
<evidence type="ECO:0000313" key="2">
    <source>
        <dbReference type="Proteomes" id="UP000075714"/>
    </source>
</evidence>
<sequence length="101" mass="11336">MFDWFVSRRPPLYLWILKAELSATFLSPSAFVGVDFGFFSWYSSIGSYTFVEDKYLKEPRFCAQDLLGTSTARGMPIKAFSLRMETNLGGGGDDTALNGIR</sequence>
<dbReference type="AlphaFoldDB" id="A0A150FZI6"/>
<name>A0A150FZI6_GONPE</name>
<dbReference type="Proteomes" id="UP000075714">
    <property type="component" value="Unassembled WGS sequence"/>
</dbReference>
<dbReference type="EMBL" id="LSYV01000107">
    <property type="protein sequence ID" value="KXZ42999.1"/>
    <property type="molecule type" value="Genomic_DNA"/>
</dbReference>
<accession>A0A150FZI6</accession>
<keyword evidence="2" id="KW-1185">Reference proteome</keyword>
<reference evidence="2" key="1">
    <citation type="journal article" date="2016" name="Nat. Commun.">
        <title>The Gonium pectorale genome demonstrates co-option of cell cycle regulation during the evolution of multicellularity.</title>
        <authorList>
            <person name="Hanschen E.R."/>
            <person name="Marriage T.N."/>
            <person name="Ferris P.J."/>
            <person name="Hamaji T."/>
            <person name="Toyoda A."/>
            <person name="Fujiyama A."/>
            <person name="Neme R."/>
            <person name="Noguchi H."/>
            <person name="Minakuchi Y."/>
            <person name="Suzuki M."/>
            <person name="Kawai-Toyooka H."/>
            <person name="Smith D.R."/>
            <person name="Sparks H."/>
            <person name="Anderson J."/>
            <person name="Bakaric R."/>
            <person name="Luria V."/>
            <person name="Karger A."/>
            <person name="Kirschner M.W."/>
            <person name="Durand P.M."/>
            <person name="Michod R.E."/>
            <person name="Nozaki H."/>
            <person name="Olson B.J."/>
        </authorList>
    </citation>
    <scope>NUCLEOTIDE SEQUENCE [LARGE SCALE GENOMIC DNA]</scope>
    <source>
        <strain evidence="2">NIES-2863</strain>
    </source>
</reference>
<gene>
    <name evidence="1" type="ORF">GPECTOR_107g143</name>
</gene>
<comment type="caution">
    <text evidence="1">The sequence shown here is derived from an EMBL/GenBank/DDBJ whole genome shotgun (WGS) entry which is preliminary data.</text>
</comment>
<proteinExistence type="predicted"/>
<organism evidence="1 2">
    <name type="scientific">Gonium pectorale</name>
    <name type="common">Green alga</name>
    <dbReference type="NCBI Taxonomy" id="33097"/>
    <lineage>
        <taxon>Eukaryota</taxon>
        <taxon>Viridiplantae</taxon>
        <taxon>Chlorophyta</taxon>
        <taxon>core chlorophytes</taxon>
        <taxon>Chlorophyceae</taxon>
        <taxon>CS clade</taxon>
        <taxon>Chlamydomonadales</taxon>
        <taxon>Volvocaceae</taxon>
        <taxon>Gonium</taxon>
    </lineage>
</organism>